<gene>
    <name evidence="1" type="ORF">A3F55_01475</name>
</gene>
<comment type="caution">
    <text evidence="1">The sequence shown here is derived from an EMBL/GenBank/DDBJ whole genome shotgun (WGS) entry which is preliminary data.</text>
</comment>
<evidence type="ECO:0000313" key="2">
    <source>
        <dbReference type="Proteomes" id="UP000178091"/>
    </source>
</evidence>
<dbReference type="Proteomes" id="UP000178091">
    <property type="component" value="Unassembled WGS sequence"/>
</dbReference>
<proteinExistence type="predicted"/>
<reference evidence="1 2" key="1">
    <citation type="journal article" date="2016" name="Nat. Commun.">
        <title>Thousands of microbial genomes shed light on interconnected biogeochemical processes in an aquifer system.</title>
        <authorList>
            <person name="Anantharaman K."/>
            <person name="Brown C.T."/>
            <person name="Hug L.A."/>
            <person name="Sharon I."/>
            <person name="Castelle C.J."/>
            <person name="Probst A.J."/>
            <person name="Thomas B.C."/>
            <person name="Singh A."/>
            <person name="Wilkins M.J."/>
            <person name="Karaoz U."/>
            <person name="Brodie E.L."/>
            <person name="Williams K.H."/>
            <person name="Hubbard S.S."/>
            <person name="Banfield J.F."/>
        </authorList>
    </citation>
    <scope>NUCLEOTIDE SEQUENCE [LARGE SCALE GENOMIC DNA]</scope>
</reference>
<accession>A0A1F4XRM5</accession>
<sequence length="61" mass="7159">MSIKKDVAEIAFRQPFGREPTSAMIRKRRQELLREKKPARIWRKAKKALQAQEQGDSELHA</sequence>
<protein>
    <submittedName>
        <fullName evidence="1">Uncharacterized protein</fullName>
    </submittedName>
</protein>
<dbReference type="EMBL" id="MEWW01000017">
    <property type="protein sequence ID" value="OGC84325.1"/>
    <property type="molecule type" value="Genomic_DNA"/>
</dbReference>
<name>A0A1F4XRM5_9BACT</name>
<evidence type="ECO:0000313" key="1">
    <source>
        <dbReference type="EMBL" id="OGC84325.1"/>
    </source>
</evidence>
<organism evidence="1 2">
    <name type="scientific">Candidatus Adlerbacteria bacterium RIFCSPHIGHO2_12_FULL_53_18</name>
    <dbReference type="NCBI Taxonomy" id="1797242"/>
    <lineage>
        <taxon>Bacteria</taxon>
        <taxon>Candidatus Adleribacteriota</taxon>
    </lineage>
</organism>
<dbReference type="AlphaFoldDB" id="A0A1F4XRM5"/>